<dbReference type="Gene3D" id="1.20.120.910">
    <property type="entry name" value="DksA, coiled-coil domain"/>
    <property type="match status" value="1"/>
</dbReference>
<evidence type="ECO:0000313" key="17">
    <source>
        <dbReference type="EMBL" id="KAK3604881.1"/>
    </source>
</evidence>
<evidence type="ECO:0000313" key="18">
    <source>
        <dbReference type="Proteomes" id="UP001195483"/>
    </source>
</evidence>
<feature type="binding site" evidence="13">
    <location>
        <position position="330"/>
    </location>
    <ligand>
        <name>K(+)</name>
        <dbReference type="ChEBI" id="CHEBI:29103"/>
    </ligand>
</feature>
<dbReference type="PANTHER" id="PTHR12592">
    <property type="entry name" value="ATP-DEPENDENT (S)-NAD(P)H-HYDRATE DEHYDRATASE FAMILY MEMBER"/>
    <property type="match status" value="1"/>
</dbReference>
<comment type="cofactor">
    <cofactor evidence="12">
        <name>Mg(2+)</name>
        <dbReference type="ChEBI" id="CHEBI:18420"/>
    </cofactor>
</comment>
<evidence type="ECO:0000259" key="16">
    <source>
        <dbReference type="PROSITE" id="PS51385"/>
    </source>
</evidence>
<comment type="catalytic activity">
    <reaction evidence="10">
        <text>(6S)-NADHX + ADP = AMP + phosphate + NADH + H(+)</text>
        <dbReference type="Rhea" id="RHEA:32223"/>
        <dbReference type="ChEBI" id="CHEBI:15378"/>
        <dbReference type="ChEBI" id="CHEBI:43474"/>
        <dbReference type="ChEBI" id="CHEBI:57945"/>
        <dbReference type="ChEBI" id="CHEBI:64074"/>
        <dbReference type="ChEBI" id="CHEBI:456215"/>
        <dbReference type="ChEBI" id="CHEBI:456216"/>
        <dbReference type="EC" id="4.2.1.136"/>
    </reaction>
</comment>
<reference evidence="17" key="1">
    <citation type="journal article" date="2021" name="Genome Biol. Evol.">
        <title>A High-Quality Reference Genome for a Parasitic Bivalve with Doubly Uniparental Inheritance (Bivalvia: Unionida).</title>
        <authorList>
            <person name="Smith C.H."/>
        </authorList>
    </citation>
    <scope>NUCLEOTIDE SEQUENCE</scope>
    <source>
        <strain evidence="17">CHS0354</strain>
    </source>
</reference>
<comment type="catalytic activity">
    <reaction evidence="13">
        <text>(6R)-NADHX = (6S)-NADHX</text>
        <dbReference type="Rhea" id="RHEA:32215"/>
        <dbReference type="ChEBI" id="CHEBI:64074"/>
        <dbReference type="ChEBI" id="CHEBI:64075"/>
        <dbReference type="EC" id="5.1.99.6"/>
    </reaction>
</comment>
<evidence type="ECO:0000256" key="12">
    <source>
        <dbReference type="HAMAP-Rule" id="MF_03157"/>
    </source>
</evidence>
<dbReference type="Proteomes" id="UP001195483">
    <property type="component" value="Unassembled WGS sequence"/>
</dbReference>
<feature type="binding site" evidence="13">
    <location>
        <position position="327"/>
    </location>
    <ligand>
        <name>(6S)-NADPHX</name>
        <dbReference type="ChEBI" id="CHEBI:64076"/>
    </ligand>
</feature>
<reference evidence="17" key="2">
    <citation type="journal article" date="2021" name="Genome Biol. Evol.">
        <title>Developing a high-quality reference genome for a parasitic bivalve with doubly uniparental inheritance (Bivalvia: Unionida).</title>
        <authorList>
            <person name="Smith C.H."/>
        </authorList>
    </citation>
    <scope>NUCLEOTIDE SEQUENCE</scope>
    <source>
        <strain evidence="17">CHS0354</strain>
        <tissue evidence="17">Mantle</tissue>
    </source>
</reference>
<dbReference type="InterPro" id="IPR000631">
    <property type="entry name" value="CARKD"/>
</dbReference>
<feature type="binding site" evidence="12">
    <location>
        <begin position="603"/>
        <end position="612"/>
    </location>
    <ligand>
        <name>ATP</name>
        <dbReference type="ChEBI" id="CHEBI:30616"/>
    </ligand>
</feature>
<comment type="function">
    <text evidence="8">Bifunctional enzyme that catalyzes the epimerization of the S- and R-forms of NAD(P)HX and the dehydration of the S-form of NAD(P)HX at the expense of ADP, which is converted to AMP. This allows the repair of both epimers of NAD(P)HX, a damaged form of NAD(P)H that is a result of enzymatic or heat-dependent hydration.</text>
</comment>
<comment type="similarity">
    <text evidence="2">In the C-terminal section; belongs to the NnrD/CARKD family.</text>
</comment>
<comment type="catalytic activity">
    <reaction evidence="12">
        <text>(6S)-NADHX + ATP = ADP + phosphate + NADH + H(+)</text>
        <dbReference type="Rhea" id="RHEA:19017"/>
        <dbReference type="ChEBI" id="CHEBI:15378"/>
        <dbReference type="ChEBI" id="CHEBI:30616"/>
        <dbReference type="ChEBI" id="CHEBI:43474"/>
        <dbReference type="ChEBI" id="CHEBI:57945"/>
        <dbReference type="ChEBI" id="CHEBI:64074"/>
        <dbReference type="ChEBI" id="CHEBI:456216"/>
        <dbReference type="EC" id="4.2.1.93"/>
    </reaction>
</comment>
<dbReference type="GO" id="GO:0110051">
    <property type="term" value="P:metabolite repair"/>
    <property type="evidence" value="ECO:0007669"/>
    <property type="project" value="TreeGrafter"/>
</dbReference>
<feature type="binding site" evidence="12">
    <location>
        <position position="613"/>
    </location>
    <ligand>
        <name>(6S)-NADPHX</name>
        <dbReference type="ChEBI" id="CHEBI:64076"/>
    </ligand>
</feature>
<dbReference type="InterPro" id="IPR004443">
    <property type="entry name" value="YjeF_N_dom"/>
</dbReference>
<feature type="region of interest" description="Disordered" evidence="14">
    <location>
        <begin position="1"/>
        <end position="22"/>
    </location>
</feature>
<keyword evidence="7 12" id="KW-0456">Lyase</keyword>
<keyword evidence="5" id="KW-0521">NADP</keyword>
<dbReference type="SUPFAM" id="SSF53613">
    <property type="entry name" value="Ribokinase-like"/>
    <property type="match status" value="1"/>
</dbReference>
<comment type="cofactor">
    <cofactor evidence="13">
        <name>K(+)</name>
        <dbReference type="ChEBI" id="CHEBI:29103"/>
    </cofactor>
    <text evidence="13">Binds 1 potassium ion per subunit.</text>
</comment>
<evidence type="ECO:0000256" key="7">
    <source>
        <dbReference type="ARBA" id="ARBA00023239"/>
    </source>
</evidence>
<dbReference type="AlphaFoldDB" id="A0AAE0T6Y5"/>
<dbReference type="Pfam" id="PF03853">
    <property type="entry name" value="YjeF_N"/>
    <property type="match status" value="1"/>
</dbReference>
<evidence type="ECO:0000256" key="14">
    <source>
        <dbReference type="SAM" id="MobiDB-lite"/>
    </source>
</evidence>
<keyword evidence="12" id="KW-0597">Phosphoprotein</keyword>
<evidence type="ECO:0000256" key="3">
    <source>
        <dbReference type="ARBA" id="ARBA00022741"/>
    </source>
</evidence>
<dbReference type="NCBIfam" id="TIGR00196">
    <property type="entry name" value="yjeF_cterm"/>
    <property type="match status" value="1"/>
</dbReference>
<dbReference type="SUPFAM" id="SSF64153">
    <property type="entry name" value="YjeF N-terminal domain-like"/>
    <property type="match status" value="1"/>
</dbReference>
<dbReference type="GO" id="GO:0052856">
    <property type="term" value="F:NAD(P)HX epimerase activity"/>
    <property type="evidence" value="ECO:0007669"/>
    <property type="project" value="UniProtKB-UniRule"/>
</dbReference>
<keyword evidence="4 12" id="KW-0067">ATP-binding</keyword>
<dbReference type="SUPFAM" id="SSF109635">
    <property type="entry name" value="DnaK suppressor protein DksA, alpha-hairpin domain"/>
    <property type="match status" value="1"/>
</dbReference>
<comment type="catalytic activity">
    <reaction evidence="9 12">
        <text>(6S)-NADPHX + ATP = ADP + phosphate + NADPH + H(+)</text>
        <dbReference type="Rhea" id="RHEA:32231"/>
        <dbReference type="ChEBI" id="CHEBI:15378"/>
        <dbReference type="ChEBI" id="CHEBI:30616"/>
        <dbReference type="ChEBI" id="CHEBI:43474"/>
        <dbReference type="ChEBI" id="CHEBI:57783"/>
        <dbReference type="ChEBI" id="CHEBI:64076"/>
        <dbReference type="ChEBI" id="CHEBI:456216"/>
        <dbReference type="EC" id="4.2.1.93"/>
    </reaction>
</comment>
<evidence type="ECO:0000256" key="10">
    <source>
        <dbReference type="ARBA" id="ARBA00048238"/>
    </source>
</evidence>
<evidence type="ECO:0000256" key="1">
    <source>
        <dbReference type="ARBA" id="ARBA00006001"/>
    </source>
</evidence>
<evidence type="ECO:0000256" key="13">
    <source>
        <dbReference type="HAMAP-Rule" id="MF_03159"/>
    </source>
</evidence>
<name>A0AAE0T6Y5_9BIVA</name>
<dbReference type="GO" id="GO:0052855">
    <property type="term" value="F:ADP-dependent NAD(P)H-hydrate dehydratase activity"/>
    <property type="evidence" value="ECO:0007669"/>
    <property type="project" value="UniProtKB-EC"/>
</dbReference>
<dbReference type="InterPro" id="IPR037187">
    <property type="entry name" value="DnaK_N"/>
</dbReference>
<accession>A0AAE0T6Y5</accession>
<dbReference type="GO" id="GO:0046872">
    <property type="term" value="F:metal ion binding"/>
    <property type="evidence" value="ECO:0007669"/>
    <property type="project" value="UniProtKB-KW"/>
</dbReference>
<dbReference type="Gene3D" id="3.40.50.10260">
    <property type="entry name" value="YjeF N-terminal domain"/>
    <property type="match status" value="1"/>
</dbReference>
<dbReference type="EMBL" id="JAEAOA010000085">
    <property type="protein sequence ID" value="KAK3604881.1"/>
    <property type="molecule type" value="Genomic_DNA"/>
</dbReference>
<feature type="binding site" evidence="13">
    <location>
        <begin position="217"/>
        <end position="221"/>
    </location>
    <ligand>
        <name>(6S)-NADPHX</name>
        <dbReference type="ChEBI" id="CHEBI:64076"/>
    </ligand>
</feature>
<dbReference type="PROSITE" id="PS51383">
    <property type="entry name" value="YJEF_C_3"/>
    <property type="match status" value="1"/>
</dbReference>
<evidence type="ECO:0000256" key="5">
    <source>
        <dbReference type="ARBA" id="ARBA00022857"/>
    </source>
</evidence>
<dbReference type="GO" id="GO:0047453">
    <property type="term" value="F:ATP-dependent NAD(P)H-hydrate dehydratase activity"/>
    <property type="evidence" value="ECO:0007669"/>
    <property type="project" value="UniProtKB-UniRule"/>
</dbReference>
<dbReference type="GO" id="GO:0005524">
    <property type="term" value="F:ATP binding"/>
    <property type="evidence" value="ECO:0007669"/>
    <property type="project" value="UniProtKB-KW"/>
</dbReference>
<keyword evidence="3 12" id="KW-0547">Nucleotide-binding</keyword>
<keyword evidence="13" id="KW-0479">Metal-binding</keyword>
<dbReference type="EC" id="4.2.1.93" evidence="12"/>
<keyword evidence="18" id="KW-1185">Reference proteome</keyword>
<keyword evidence="6 12" id="KW-0520">NAD</keyword>
<proteinExistence type="inferred from homology"/>
<protein>
    <recommendedName>
        <fullName evidence="12 13">Multifunctional fusion protein</fullName>
    </recommendedName>
    <domain>
        <recommendedName>
            <fullName evidence="12">ATP-dependent (S)-NAD(P)H-hydrate dehydratase</fullName>
            <ecNumber evidence="12">4.2.1.93</ecNumber>
        </recommendedName>
        <alternativeName>
            <fullName evidence="12">ATP-dependent NAD(P)HX dehydratase</fullName>
        </alternativeName>
    </domain>
    <domain>
        <recommendedName>
            <fullName evidence="13">NAD(P)H-hydrate epimerase</fullName>
            <ecNumber evidence="13">5.1.99.6</ecNumber>
        </recommendedName>
        <alternativeName>
            <fullName evidence="13">NAD(P)HX epimerase</fullName>
        </alternativeName>
    </domain>
</protein>
<gene>
    <name evidence="17" type="ORF">CHS0354_000544</name>
</gene>
<comment type="similarity">
    <text evidence="1">In the N-terminal section; belongs to the NnrE/AIBP family.</text>
</comment>
<feature type="binding site" evidence="13">
    <location>
        <position position="291"/>
    </location>
    <ligand>
        <name>K(+)</name>
        <dbReference type="ChEBI" id="CHEBI:29103"/>
    </ligand>
</feature>
<dbReference type="Pfam" id="PF01256">
    <property type="entry name" value="Carb_kinase"/>
    <property type="match status" value="1"/>
</dbReference>
<dbReference type="PROSITE" id="PS51385">
    <property type="entry name" value="YJEF_N"/>
    <property type="match status" value="1"/>
</dbReference>
<comment type="function">
    <text evidence="12">Catalyzes the dehydration of the S-form of NAD(P)HX at the expense of ATP, which is converted to ADP. Together with NAD(P)HX epimerase, which catalyzes the epimerization of the S- and R-forms, the enzyme allows the repair of both epimers of NAD(P)HX, a damaged form of NAD(P)H that is a result of enzymatic or heat-dependent hydration.</text>
</comment>
<evidence type="ECO:0000256" key="9">
    <source>
        <dbReference type="ARBA" id="ARBA00047472"/>
    </source>
</evidence>
<evidence type="ECO:0000259" key="15">
    <source>
        <dbReference type="PROSITE" id="PS51383"/>
    </source>
</evidence>
<feature type="compositionally biased region" description="Low complexity" evidence="14">
    <location>
        <begin position="1"/>
        <end position="21"/>
    </location>
</feature>
<evidence type="ECO:0000256" key="11">
    <source>
        <dbReference type="ARBA" id="ARBA00049209"/>
    </source>
</evidence>
<dbReference type="InterPro" id="IPR036652">
    <property type="entry name" value="YjeF_N_dom_sf"/>
</dbReference>
<comment type="caution">
    <text evidence="13">Lacks conserved residue(s) required for the propagation of feature annotation.</text>
</comment>
<feature type="binding site" evidence="12">
    <location>
        <begin position="584"/>
        <end position="588"/>
    </location>
    <ligand>
        <name>ATP</name>
        <dbReference type="ChEBI" id="CHEBI:30616"/>
    </ligand>
</feature>
<dbReference type="HAMAP" id="MF_01966">
    <property type="entry name" value="NADHX_epimerase"/>
    <property type="match status" value="1"/>
</dbReference>
<comment type="similarity">
    <text evidence="12">Belongs to the NnrD/CARKD family.</text>
</comment>
<evidence type="ECO:0000256" key="6">
    <source>
        <dbReference type="ARBA" id="ARBA00023027"/>
    </source>
</evidence>
<feature type="domain" description="YjeF N-terminal" evidence="16">
    <location>
        <begin position="165"/>
        <end position="383"/>
    </location>
</feature>
<dbReference type="Gene3D" id="3.40.1190.20">
    <property type="match status" value="1"/>
</dbReference>
<comment type="caution">
    <text evidence="17">The sequence shown here is derived from an EMBL/GenBank/DDBJ whole genome shotgun (WGS) entry which is preliminary data.</text>
</comment>
<dbReference type="PANTHER" id="PTHR12592:SF0">
    <property type="entry name" value="ATP-DEPENDENT (S)-NAD(P)H-HYDRATE DEHYDRATASE"/>
    <property type="match status" value="1"/>
</dbReference>
<dbReference type="HAMAP" id="MF_01965">
    <property type="entry name" value="NADHX_dehydratase"/>
    <property type="match status" value="1"/>
</dbReference>
<evidence type="ECO:0000256" key="8">
    <source>
        <dbReference type="ARBA" id="ARBA00025153"/>
    </source>
</evidence>
<feature type="domain" description="YjeF C-terminal" evidence="15">
    <location>
        <begin position="391"/>
        <end position="666"/>
    </location>
</feature>
<organism evidence="17 18">
    <name type="scientific">Potamilus streckersoni</name>
    <dbReference type="NCBI Taxonomy" id="2493646"/>
    <lineage>
        <taxon>Eukaryota</taxon>
        <taxon>Metazoa</taxon>
        <taxon>Spiralia</taxon>
        <taxon>Lophotrochozoa</taxon>
        <taxon>Mollusca</taxon>
        <taxon>Bivalvia</taxon>
        <taxon>Autobranchia</taxon>
        <taxon>Heteroconchia</taxon>
        <taxon>Palaeoheterodonta</taxon>
        <taxon>Unionida</taxon>
        <taxon>Unionoidea</taxon>
        <taxon>Unionidae</taxon>
        <taxon>Ambleminae</taxon>
        <taxon>Lampsilini</taxon>
        <taxon>Potamilus</taxon>
    </lineage>
</organism>
<dbReference type="GO" id="GO:0046496">
    <property type="term" value="P:nicotinamide nucleotide metabolic process"/>
    <property type="evidence" value="ECO:0007669"/>
    <property type="project" value="UniProtKB-UniRule"/>
</dbReference>
<comment type="catalytic activity">
    <reaction evidence="13">
        <text>(6R)-NADPHX = (6S)-NADPHX</text>
        <dbReference type="Rhea" id="RHEA:32227"/>
        <dbReference type="ChEBI" id="CHEBI:64076"/>
        <dbReference type="ChEBI" id="CHEBI:64077"/>
        <dbReference type="EC" id="5.1.99.6"/>
    </reaction>
</comment>
<evidence type="ECO:0000256" key="4">
    <source>
        <dbReference type="ARBA" id="ARBA00022840"/>
    </source>
</evidence>
<feature type="binding site" evidence="12">
    <location>
        <position position="490"/>
    </location>
    <ligand>
        <name>(6S)-NADPHX</name>
        <dbReference type="ChEBI" id="CHEBI:64076"/>
    </ligand>
</feature>
<comment type="function">
    <text evidence="13">Catalyzes the epimerization of the S- and R-forms of NAD(P)HX, a damaged form of NAD(P)H that is a result of enzymatic or heat-dependent hydration. This is a prerequisite for the S-specific NAD(P)H-hydrate dehydratase to allow the repair of both epimers of NAD(P)HX.</text>
</comment>
<feature type="binding site" evidence="12">
    <location>
        <begin position="545"/>
        <end position="551"/>
    </location>
    <ligand>
        <name>(6S)-NADPHX</name>
        <dbReference type="ChEBI" id="CHEBI:64076"/>
    </ligand>
</feature>
<dbReference type="PROSITE" id="PS51128">
    <property type="entry name" value="ZF_DKSA_2"/>
    <property type="match status" value="1"/>
</dbReference>
<reference evidence="17" key="3">
    <citation type="submission" date="2023-05" db="EMBL/GenBank/DDBJ databases">
        <authorList>
            <person name="Smith C.H."/>
        </authorList>
    </citation>
    <scope>NUCLEOTIDE SEQUENCE</scope>
    <source>
        <strain evidence="17">CHS0354</strain>
        <tissue evidence="17">Mantle</tissue>
    </source>
</reference>
<evidence type="ECO:0000256" key="2">
    <source>
        <dbReference type="ARBA" id="ARBA00009524"/>
    </source>
</evidence>
<feature type="binding site" evidence="13">
    <location>
        <position position="218"/>
    </location>
    <ligand>
        <name>K(+)</name>
        <dbReference type="ChEBI" id="CHEBI:29103"/>
    </ligand>
</feature>
<dbReference type="EC" id="5.1.99.6" evidence="13"/>
<dbReference type="NCBIfam" id="TIGR00197">
    <property type="entry name" value="yjeF_nterm"/>
    <property type="match status" value="1"/>
</dbReference>
<keyword evidence="13" id="KW-0630">Potassium</keyword>
<comment type="catalytic activity">
    <reaction evidence="11">
        <text>(6S)-NADPHX + ADP = AMP + phosphate + NADPH + H(+)</text>
        <dbReference type="Rhea" id="RHEA:32235"/>
        <dbReference type="ChEBI" id="CHEBI:15378"/>
        <dbReference type="ChEBI" id="CHEBI:43474"/>
        <dbReference type="ChEBI" id="CHEBI:57783"/>
        <dbReference type="ChEBI" id="CHEBI:64076"/>
        <dbReference type="ChEBI" id="CHEBI:456215"/>
        <dbReference type="ChEBI" id="CHEBI:456216"/>
        <dbReference type="EC" id="4.2.1.136"/>
    </reaction>
</comment>
<dbReference type="InterPro" id="IPR029056">
    <property type="entry name" value="Ribokinase-like"/>
</dbReference>
<keyword evidence="13" id="KW-0413">Isomerase</keyword>
<sequence length="666" mass="73010">MNKPSTNTDSNVNTNNKNDMNPIENIHTIVSETASTNEENLNNIPQTTYLTDEELEHFRDILLAHRNEVVEDLTILYSSLKSEDSAGFNTSYSQHMAEHGTDTLNKEQMFLFIQRDEKYLSYIDKALERIKNKTYGICVASGKPIPKSRLEAVPITASIVTAEDVAEIDKFMTTQLRLTVKELMALAGKGCFDAILEHYGAINLQNKQFAVFCGKGHNGGDALVLSRWLITHGAIVDIIILSSIAELKPDTSDALKILSRFINYSDTLRIIECESELPQNILTKAYHFIIDGILGTGLNHFQPSPLIANAIAFINSKKNKSSIISIDIPTGIHATTGYAITPFIVKADLTCCIGFIKTGFFNNKKFFGSVKLVDIAIPSFITPKNAWNWIDEDFVNSNIPKRKPNSYKGKNGKVFIVAGSQTANNSMMGAAILATRACLELGAGYVTLAVPEQTFALMHQLFPEVILCSQNAENIKNQALQADCILFGCGLGGDFAHHRELLQIILQETSLLQTKLVIDADGINTVGTFKMLNDLKSKQVLLTPHIKEFERIYEVTSSSIETPFNPFKLARSFYDEYHVGVLLKGSPTTICSNNRYYVCSHGTEALATAGTGDILAGIISCIAAQGLDLATASGCATYIHGDAGRRAAKSKTFPPTASDVLANLNL</sequence>
<comment type="similarity">
    <text evidence="13">Belongs to the NnrE/AIBP family.</text>
</comment>
<dbReference type="CDD" id="cd01171">
    <property type="entry name" value="YXKO-related"/>
    <property type="match status" value="1"/>
</dbReference>